<reference evidence="4" key="1">
    <citation type="submission" date="2020-12" db="EMBL/GenBank/DDBJ databases">
        <title>Leucobacter sp. CAS2, isolated from Chromium sludge.</title>
        <authorList>
            <person name="Xu Z."/>
        </authorList>
    </citation>
    <scope>NUCLEOTIDE SEQUENCE</scope>
    <source>
        <strain evidence="4">CSA2</strain>
    </source>
</reference>
<feature type="transmembrane region" description="Helical" evidence="2">
    <location>
        <begin position="85"/>
        <end position="108"/>
    </location>
</feature>
<feature type="domain" description="Heparan-alpha-glucosaminide N-acetyltransferase catalytic" evidence="3">
    <location>
        <begin position="44"/>
        <end position="247"/>
    </location>
</feature>
<keyword evidence="5" id="KW-1185">Reference proteome</keyword>
<sequence>MTASIPTAAPPVSAPSPRTASAADTVPDRASASRDAALDGSGARLVGVDIARLLAIVGMMATHLIATTTAVSASGPVGAVAAEVVNLTAVGIAAPLFAVLGGVSSALASRRLLEQGRVGAAIAAIAIRGSVVFFIGLLLGMLASPVAVVLCFFGVAMMLVAPLIAVRGPLLALIAVVVGAASGPVNAFVRQSIGEVTEGGSPTFETLFTAPIESLRALFVTGIYPALTWFVYLTAGILLARALIAAMRRGTLGRVAALFAGGGIAVAIAGQAVSEWAISHVALLGSSLPDHVDQALIRVLLESPGYGAPAGTGLWAQLVATPHSGSGMDLVRTIAISFAVICVLVLAFDARGKRPGLITDVFRAAGAAPLTIYVLHIVLVALTLGVAESDPQAFGGSLPWWTIGVGGLAVQFAGVLLIGFVLSRTGRSGPLETLISRGVTNTIAITTRARTRM</sequence>
<evidence type="ECO:0000313" key="5">
    <source>
        <dbReference type="Proteomes" id="UP000618733"/>
    </source>
</evidence>
<evidence type="ECO:0000256" key="2">
    <source>
        <dbReference type="SAM" id="Phobius"/>
    </source>
</evidence>
<feature type="transmembrane region" description="Helical" evidence="2">
    <location>
        <begin position="330"/>
        <end position="349"/>
    </location>
</feature>
<keyword evidence="2" id="KW-1133">Transmembrane helix</keyword>
<evidence type="ECO:0000259" key="3">
    <source>
        <dbReference type="Pfam" id="PF07786"/>
    </source>
</evidence>
<feature type="transmembrane region" description="Helical" evidence="2">
    <location>
        <begin position="170"/>
        <end position="189"/>
    </location>
</feature>
<organism evidence="4 5">
    <name type="scientific">Leucobacter edaphi</name>
    <dbReference type="NCBI Taxonomy" id="2796472"/>
    <lineage>
        <taxon>Bacteria</taxon>
        <taxon>Bacillati</taxon>
        <taxon>Actinomycetota</taxon>
        <taxon>Actinomycetes</taxon>
        <taxon>Micrococcales</taxon>
        <taxon>Microbacteriaceae</taxon>
        <taxon>Leucobacter</taxon>
    </lineage>
</organism>
<keyword evidence="2" id="KW-0472">Membrane</keyword>
<proteinExistence type="predicted"/>
<feature type="transmembrane region" description="Helical" evidence="2">
    <location>
        <begin position="223"/>
        <end position="244"/>
    </location>
</feature>
<dbReference type="RefSeq" id="WP_200132487.1">
    <property type="nucleotide sequence ID" value="NZ_JAEHOI010000009.1"/>
</dbReference>
<name>A0A934QCU5_9MICO</name>
<dbReference type="Pfam" id="PF07786">
    <property type="entry name" value="HGSNAT_cat"/>
    <property type="match status" value="1"/>
</dbReference>
<evidence type="ECO:0000256" key="1">
    <source>
        <dbReference type="SAM" id="MobiDB-lite"/>
    </source>
</evidence>
<dbReference type="Proteomes" id="UP000618733">
    <property type="component" value="Unassembled WGS sequence"/>
</dbReference>
<dbReference type="AlphaFoldDB" id="A0A934QCU5"/>
<feature type="transmembrane region" description="Helical" evidence="2">
    <location>
        <begin position="146"/>
        <end position="165"/>
    </location>
</feature>
<dbReference type="EMBL" id="JAEHOI010000009">
    <property type="protein sequence ID" value="MBK0422280.1"/>
    <property type="molecule type" value="Genomic_DNA"/>
</dbReference>
<feature type="region of interest" description="Disordered" evidence="1">
    <location>
        <begin position="1"/>
        <end position="28"/>
    </location>
</feature>
<gene>
    <name evidence="4" type="ORF">JD292_09365</name>
</gene>
<dbReference type="InterPro" id="IPR012429">
    <property type="entry name" value="HGSNAT_cat"/>
</dbReference>
<accession>A0A934QCU5</accession>
<evidence type="ECO:0000313" key="4">
    <source>
        <dbReference type="EMBL" id="MBK0422280.1"/>
    </source>
</evidence>
<protein>
    <submittedName>
        <fullName evidence="4">DUF1624 domain-containing protein</fullName>
    </submittedName>
</protein>
<keyword evidence="2" id="KW-0812">Transmembrane</keyword>
<feature type="transmembrane region" description="Helical" evidence="2">
    <location>
        <begin position="361"/>
        <end position="386"/>
    </location>
</feature>
<feature type="compositionally biased region" description="Low complexity" evidence="1">
    <location>
        <begin position="15"/>
        <end position="28"/>
    </location>
</feature>
<feature type="transmembrane region" description="Helical" evidence="2">
    <location>
        <begin position="120"/>
        <end position="140"/>
    </location>
</feature>
<comment type="caution">
    <text evidence="4">The sequence shown here is derived from an EMBL/GenBank/DDBJ whole genome shotgun (WGS) entry which is preliminary data.</text>
</comment>
<feature type="transmembrane region" description="Helical" evidence="2">
    <location>
        <begin position="256"/>
        <end position="278"/>
    </location>
</feature>
<feature type="transmembrane region" description="Helical" evidence="2">
    <location>
        <begin position="53"/>
        <end position="73"/>
    </location>
</feature>
<feature type="transmembrane region" description="Helical" evidence="2">
    <location>
        <begin position="398"/>
        <end position="422"/>
    </location>
</feature>